<dbReference type="Gene3D" id="3.30.2310.50">
    <property type="entry name" value="Protein of unknown function (DUF3228), domain 1"/>
    <property type="match status" value="2"/>
</dbReference>
<dbReference type="OrthoDB" id="415460at2759"/>
<dbReference type="AlphaFoldDB" id="A0A0V0R201"/>
<name>A0A0V0R201_PSEPJ</name>
<dbReference type="Pfam" id="PF11539">
    <property type="entry name" value="DUF3228"/>
    <property type="match status" value="1"/>
</dbReference>
<dbReference type="PANTHER" id="PTHR38666:SF2">
    <property type="entry name" value="FLAGELLAR ASSOCIATED PROTEIN"/>
    <property type="match status" value="1"/>
</dbReference>
<feature type="region of interest" description="Disordered" evidence="1">
    <location>
        <begin position="288"/>
        <end position="322"/>
    </location>
</feature>
<dbReference type="Proteomes" id="UP000054937">
    <property type="component" value="Unassembled WGS sequence"/>
</dbReference>
<protein>
    <submittedName>
        <fullName evidence="2">Uncharacterized protein</fullName>
    </submittedName>
</protein>
<feature type="compositionally biased region" description="Polar residues" evidence="1">
    <location>
        <begin position="288"/>
        <end position="298"/>
    </location>
</feature>
<gene>
    <name evidence="2" type="ORF">PPERSA_13045</name>
</gene>
<organism evidence="2 3">
    <name type="scientific">Pseudocohnilembus persalinus</name>
    <name type="common">Ciliate</name>
    <dbReference type="NCBI Taxonomy" id="266149"/>
    <lineage>
        <taxon>Eukaryota</taxon>
        <taxon>Sar</taxon>
        <taxon>Alveolata</taxon>
        <taxon>Ciliophora</taxon>
        <taxon>Intramacronucleata</taxon>
        <taxon>Oligohymenophorea</taxon>
        <taxon>Scuticociliatia</taxon>
        <taxon>Philasterida</taxon>
        <taxon>Pseudocohnilembidae</taxon>
        <taxon>Pseudocohnilembus</taxon>
    </lineage>
</organism>
<evidence type="ECO:0000313" key="3">
    <source>
        <dbReference type="Proteomes" id="UP000054937"/>
    </source>
</evidence>
<evidence type="ECO:0000256" key="1">
    <source>
        <dbReference type="SAM" id="MobiDB-lite"/>
    </source>
</evidence>
<dbReference type="InterPro" id="IPR021610">
    <property type="entry name" value="DUF3228"/>
</dbReference>
<comment type="caution">
    <text evidence="2">The sequence shown here is derived from an EMBL/GenBank/DDBJ whole genome shotgun (WGS) entry which is preliminary data.</text>
</comment>
<accession>A0A0V0R201</accession>
<dbReference type="PANTHER" id="PTHR38666">
    <property type="match status" value="1"/>
</dbReference>
<dbReference type="InParanoid" id="A0A0V0R201"/>
<evidence type="ECO:0000313" key="2">
    <source>
        <dbReference type="EMBL" id="KRX08564.1"/>
    </source>
</evidence>
<dbReference type="EMBL" id="LDAU01000063">
    <property type="protein sequence ID" value="KRX08564.1"/>
    <property type="molecule type" value="Genomic_DNA"/>
</dbReference>
<reference evidence="2 3" key="1">
    <citation type="journal article" date="2015" name="Sci. Rep.">
        <title>Genome of the facultative scuticociliatosis pathogen Pseudocohnilembus persalinus provides insight into its virulence through horizontal gene transfer.</title>
        <authorList>
            <person name="Xiong J."/>
            <person name="Wang G."/>
            <person name="Cheng J."/>
            <person name="Tian M."/>
            <person name="Pan X."/>
            <person name="Warren A."/>
            <person name="Jiang C."/>
            <person name="Yuan D."/>
            <person name="Miao W."/>
        </authorList>
    </citation>
    <scope>NUCLEOTIDE SEQUENCE [LARGE SCALE GENOMIC DNA]</scope>
    <source>
        <strain evidence="2">36N120E</strain>
    </source>
</reference>
<keyword evidence="3" id="KW-1185">Reference proteome</keyword>
<proteinExistence type="predicted"/>
<sequence>MAHLQNTKKFKKPIENIQQTQQEVNSESDSDYNNDISEIHSVFSQEDIDEFVDTEKWLFKQSDNKFNFLNLYKARYGQFRTQKEKLSNIQVLKNVYKALFYCEYNEFAFSKNANISKLQNNFTPQRNKQQHFLQKEFDQQQQEIEKQKLKEKFDIQKLSSLLKKYFTKKEIQDFMEIDSVDYTQSLNQIIQQIKGSSIIKDIKHNKEPKNINLMMKNQGRNLVSINNMKTIMMNQKDKKYIDSPRSFQEKNRLKFLKPTQLPQNYNKPTLSTELDGDSKKKILSVQIQQNTRQNPEQNISKDKNKYNSKQNYESQQNEKRKNFEIQSTVSKNSSVETLQKQVNDADIQDTVNVQCQENYKIVKSEQESLISENEQINNNNHDLLNYENKNTNKNYLIKQKKKYNKKDKINVLENKKKDLKIIKSKQLPNKNNNNNPISYQNHNQQFLQRDKKKKNDSYNVENISMTKEKQQNDFKMNQIDKIQNEQARTTVQIPDKLSYQKITEKPQKNSFLIKKKCKNNSLHNLKIVIDPFCLRQFDKQKTTSQFIECSVQECLDYVNNIYDPSKLADGYAPFCKHIFTPNFTETKNQTVEITPENEHLLKTKYEARTEKELPVLRRYFNASDVTLKKAEYLDFILYSKEQIQKETEAMGNEDPNKDIDYDYGVVSIKPQDLDHEIPMDPITMMRNALGKDQGGSGVPLEFEKYMESVKFWEKHAPAK</sequence>